<feature type="compositionally biased region" description="Pro residues" evidence="1">
    <location>
        <begin position="18"/>
        <end position="29"/>
    </location>
</feature>
<dbReference type="AlphaFoldDB" id="A0A9Q9B9C5"/>
<keyword evidence="3" id="KW-1185">Reference proteome</keyword>
<evidence type="ECO:0000256" key="1">
    <source>
        <dbReference type="SAM" id="MobiDB-lite"/>
    </source>
</evidence>
<evidence type="ECO:0000313" key="3">
    <source>
        <dbReference type="Proteomes" id="UP001056384"/>
    </source>
</evidence>
<protein>
    <submittedName>
        <fullName evidence="2">Uncharacterized protein</fullName>
    </submittedName>
</protein>
<sequence length="290" mass="31894">MPTSSSPPTPVSMALSEPSPPLSPPPPPRCSCGHADFGHCLPPRPPSCHPVYLIDPIYGDFRRVHEAKTHRTHWRDVVRRLGEFKAFVRTTAAAARSRNICNTDDGAHSGPKTAPATNCKRRRDDPDGDSGYDSATDRPKQRARRHDTTCSSPRPPLQSTALDNEGQSSGCKDPSPTWHLHLDLGALVGRLSLQKERRNSKTAKVYVSASQVRPDTMDTVTTKAGCVVLNGDRPHSRELPLEYPYLPQTITDDLTFGFYCYSSDASDGCPSRLNFTTDTCDSDLRAKLRA</sequence>
<name>A0A9Q9B9C5_9PEZI</name>
<feature type="region of interest" description="Disordered" evidence="1">
    <location>
        <begin position="1"/>
        <end position="29"/>
    </location>
</feature>
<dbReference type="EMBL" id="CP099431">
    <property type="protein sequence ID" value="USW59682.1"/>
    <property type="molecule type" value="Genomic_DNA"/>
</dbReference>
<feature type="compositionally biased region" description="Polar residues" evidence="1">
    <location>
        <begin position="149"/>
        <end position="170"/>
    </location>
</feature>
<accession>A0A9Q9B9C5</accession>
<evidence type="ECO:0000313" key="2">
    <source>
        <dbReference type="EMBL" id="USW59682.1"/>
    </source>
</evidence>
<reference evidence="2" key="1">
    <citation type="submission" date="2022-06" db="EMBL/GenBank/DDBJ databases">
        <title>Complete genome sequences of two strains of the flax pathogen Septoria linicola.</title>
        <authorList>
            <person name="Lapalu N."/>
            <person name="Simon A."/>
            <person name="Demenou B."/>
            <person name="Paumier D."/>
            <person name="Guillot M.-P."/>
            <person name="Gout L."/>
            <person name="Valade R."/>
        </authorList>
    </citation>
    <scope>NUCLEOTIDE SEQUENCE</scope>
    <source>
        <strain evidence="2">SE15195</strain>
    </source>
</reference>
<feature type="compositionally biased region" description="Pro residues" evidence="1">
    <location>
        <begin position="1"/>
        <end position="10"/>
    </location>
</feature>
<feature type="region of interest" description="Disordered" evidence="1">
    <location>
        <begin position="101"/>
        <end position="174"/>
    </location>
</feature>
<dbReference type="Proteomes" id="UP001056384">
    <property type="component" value="Chromosome 14"/>
</dbReference>
<proteinExistence type="predicted"/>
<organism evidence="2 3">
    <name type="scientific">Septoria linicola</name>
    <dbReference type="NCBI Taxonomy" id="215465"/>
    <lineage>
        <taxon>Eukaryota</taxon>
        <taxon>Fungi</taxon>
        <taxon>Dikarya</taxon>
        <taxon>Ascomycota</taxon>
        <taxon>Pezizomycotina</taxon>
        <taxon>Dothideomycetes</taxon>
        <taxon>Dothideomycetidae</taxon>
        <taxon>Mycosphaerellales</taxon>
        <taxon>Mycosphaerellaceae</taxon>
        <taxon>Septoria</taxon>
    </lineage>
</organism>
<gene>
    <name evidence="2" type="ORF">Slin15195_G130010</name>
</gene>